<comment type="function">
    <text evidence="4">Acts as an anti-CsrA protein, binds CsrA and prevents it from repressing translation of its target genes, one of which is flagellin. Binds to flagellin and participates in the assembly of the flagellum.</text>
</comment>
<name>A0A5S3R754_9BACI</name>
<comment type="subcellular location">
    <subcellularLocation>
        <location evidence="4">Cytoplasm</location>
    </subcellularLocation>
</comment>
<accession>A0A5S3R754</accession>
<gene>
    <name evidence="4" type="primary">fliW</name>
    <name evidence="5" type="ORF">FFL34_03950</name>
</gene>
<dbReference type="Gene3D" id="2.30.290.10">
    <property type="entry name" value="BH3618-like"/>
    <property type="match status" value="1"/>
</dbReference>
<sequence>MYIQTKYFGEMDVDENSIIHFSTGLPGFPDEREFVLINLSDTSIYQVLQSINNKVTAFIVVNPYDIYQDYVFDLDDSLIEALQITDEENVVVMSIVTLKSPFEYSTLNLKAPLIINYKNRQGKQYIIDTDDYSIKAAIDPRASSSVKGE</sequence>
<reference evidence="5 6" key="1">
    <citation type="submission" date="2019-05" db="EMBL/GenBank/DDBJ databases">
        <title>Genomic analysis of Lentibacillus sp. NKC220-2.</title>
        <authorList>
            <person name="Oh Y.J."/>
        </authorList>
    </citation>
    <scope>NUCLEOTIDE SEQUENCE [LARGE SCALE GENOMIC DNA]</scope>
    <source>
        <strain evidence="5 6">NKC220-2</strain>
    </source>
</reference>
<dbReference type="NCBIfam" id="NF009793">
    <property type="entry name" value="PRK13285.1-1"/>
    <property type="match status" value="1"/>
</dbReference>
<dbReference type="PANTHER" id="PTHR39190:SF1">
    <property type="entry name" value="FLAGELLAR ASSEMBLY FACTOR FLIW"/>
    <property type="match status" value="1"/>
</dbReference>
<evidence type="ECO:0000313" key="6">
    <source>
        <dbReference type="Proteomes" id="UP000306980"/>
    </source>
</evidence>
<dbReference type="SUPFAM" id="SSF141457">
    <property type="entry name" value="BH3618-like"/>
    <property type="match status" value="1"/>
</dbReference>
<dbReference type="OrthoDB" id="9801235at2"/>
<dbReference type="GO" id="GO:0044780">
    <property type="term" value="P:bacterial-type flagellum assembly"/>
    <property type="evidence" value="ECO:0007669"/>
    <property type="project" value="UniProtKB-UniRule"/>
</dbReference>
<dbReference type="InterPro" id="IPR024046">
    <property type="entry name" value="Flagellar_assmbl_FliW_dom_sf"/>
</dbReference>
<keyword evidence="5" id="KW-0969">Cilium</keyword>
<comment type="similarity">
    <text evidence="4">Belongs to the FliW family.</text>
</comment>
<comment type="subunit">
    <text evidence="4">Interacts with translational regulator CsrA and flagellin(s).</text>
</comment>
<dbReference type="AlphaFoldDB" id="A0A5S3R754"/>
<evidence type="ECO:0000313" key="5">
    <source>
        <dbReference type="EMBL" id="TMN21353.1"/>
    </source>
</evidence>
<dbReference type="RefSeq" id="WP_138601671.1">
    <property type="nucleotide sequence ID" value="NZ_VCIA01000001.1"/>
</dbReference>
<keyword evidence="2 4" id="KW-1005">Bacterial flagellum biogenesis</keyword>
<evidence type="ECO:0000256" key="4">
    <source>
        <dbReference type="HAMAP-Rule" id="MF_01185"/>
    </source>
</evidence>
<dbReference type="Proteomes" id="UP000306980">
    <property type="component" value="Unassembled WGS sequence"/>
</dbReference>
<evidence type="ECO:0000256" key="2">
    <source>
        <dbReference type="ARBA" id="ARBA00022795"/>
    </source>
</evidence>
<proteinExistence type="inferred from homology"/>
<protein>
    <recommendedName>
        <fullName evidence="4">Flagellar assembly factor FliW</fullName>
    </recommendedName>
</protein>
<dbReference type="PANTHER" id="PTHR39190">
    <property type="entry name" value="FLAGELLAR ASSEMBLY FACTOR FLIW"/>
    <property type="match status" value="1"/>
</dbReference>
<keyword evidence="1 4" id="KW-0963">Cytoplasm</keyword>
<dbReference type="Pfam" id="PF02623">
    <property type="entry name" value="FliW"/>
    <property type="match status" value="1"/>
</dbReference>
<evidence type="ECO:0000256" key="1">
    <source>
        <dbReference type="ARBA" id="ARBA00022490"/>
    </source>
</evidence>
<keyword evidence="3 4" id="KW-0810">Translation regulation</keyword>
<dbReference type="EMBL" id="VCIA01000001">
    <property type="protein sequence ID" value="TMN21353.1"/>
    <property type="molecule type" value="Genomic_DNA"/>
</dbReference>
<dbReference type="GO" id="GO:0005737">
    <property type="term" value="C:cytoplasm"/>
    <property type="evidence" value="ECO:0007669"/>
    <property type="project" value="UniProtKB-SubCell"/>
</dbReference>
<keyword evidence="5" id="KW-0966">Cell projection</keyword>
<dbReference type="GO" id="GO:0006417">
    <property type="term" value="P:regulation of translation"/>
    <property type="evidence" value="ECO:0007669"/>
    <property type="project" value="UniProtKB-KW"/>
</dbReference>
<dbReference type="HAMAP" id="MF_01185">
    <property type="entry name" value="FliW"/>
    <property type="match status" value="1"/>
</dbReference>
<keyword evidence="5" id="KW-0282">Flagellum</keyword>
<dbReference type="InterPro" id="IPR003775">
    <property type="entry name" value="Flagellar_assembly_factor_FliW"/>
</dbReference>
<keyword evidence="4" id="KW-0143">Chaperone</keyword>
<organism evidence="5 6">
    <name type="scientific">Lentibacillus cibarius</name>
    <dbReference type="NCBI Taxonomy" id="2583219"/>
    <lineage>
        <taxon>Bacteria</taxon>
        <taxon>Bacillati</taxon>
        <taxon>Bacillota</taxon>
        <taxon>Bacilli</taxon>
        <taxon>Bacillales</taxon>
        <taxon>Bacillaceae</taxon>
        <taxon>Lentibacillus</taxon>
    </lineage>
</organism>
<evidence type="ECO:0000256" key="3">
    <source>
        <dbReference type="ARBA" id="ARBA00022845"/>
    </source>
</evidence>
<comment type="caution">
    <text evidence="5">The sequence shown here is derived from an EMBL/GenBank/DDBJ whole genome shotgun (WGS) entry which is preliminary data.</text>
</comment>